<feature type="region of interest" description="Disordered" evidence="6">
    <location>
        <begin position="107"/>
        <end position="143"/>
    </location>
</feature>
<evidence type="ECO:0000256" key="2">
    <source>
        <dbReference type="ARBA" id="ARBA00023015"/>
    </source>
</evidence>
<feature type="compositionally biased region" description="Basic residues" evidence="6">
    <location>
        <begin position="130"/>
        <end position="140"/>
    </location>
</feature>
<protein>
    <recommendedName>
        <fullName evidence="7">BHLH domain-containing protein</fullName>
    </recommendedName>
</protein>
<feature type="region of interest" description="Disordered" evidence="6">
    <location>
        <begin position="207"/>
        <end position="235"/>
    </location>
</feature>
<keyword evidence="2" id="KW-0805">Transcription regulation</keyword>
<dbReference type="PROSITE" id="PS50888">
    <property type="entry name" value="BHLH"/>
    <property type="match status" value="1"/>
</dbReference>
<keyword evidence="9" id="KW-1185">Reference proteome</keyword>
<comment type="caution">
    <text evidence="8">The sequence shown here is derived from an EMBL/GenBank/DDBJ whole genome shotgun (WGS) entry which is preliminary data.</text>
</comment>
<organism evidence="8 9">
    <name type="scientific">Stylosanthes scabra</name>
    <dbReference type="NCBI Taxonomy" id="79078"/>
    <lineage>
        <taxon>Eukaryota</taxon>
        <taxon>Viridiplantae</taxon>
        <taxon>Streptophyta</taxon>
        <taxon>Embryophyta</taxon>
        <taxon>Tracheophyta</taxon>
        <taxon>Spermatophyta</taxon>
        <taxon>Magnoliopsida</taxon>
        <taxon>eudicotyledons</taxon>
        <taxon>Gunneridae</taxon>
        <taxon>Pentapetalae</taxon>
        <taxon>rosids</taxon>
        <taxon>fabids</taxon>
        <taxon>Fabales</taxon>
        <taxon>Fabaceae</taxon>
        <taxon>Papilionoideae</taxon>
        <taxon>50 kb inversion clade</taxon>
        <taxon>dalbergioids sensu lato</taxon>
        <taxon>Dalbergieae</taxon>
        <taxon>Pterocarpus clade</taxon>
        <taxon>Stylosanthes</taxon>
    </lineage>
</organism>
<dbReference type="Gene3D" id="4.10.280.10">
    <property type="entry name" value="Helix-loop-helix DNA-binding domain"/>
    <property type="match status" value="1"/>
</dbReference>
<feature type="compositionally biased region" description="Polar residues" evidence="6">
    <location>
        <begin position="107"/>
        <end position="125"/>
    </location>
</feature>
<dbReference type="Proteomes" id="UP001341840">
    <property type="component" value="Unassembled WGS sequence"/>
</dbReference>
<reference evidence="8 9" key="1">
    <citation type="journal article" date="2023" name="Plants (Basel)">
        <title>Bridging the Gap: Combining Genomics and Transcriptomics Approaches to Understand Stylosanthes scabra, an Orphan Legume from the Brazilian Caatinga.</title>
        <authorList>
            <person name="Ferreira-Neto J.R.C."/>
            <person name="da Silva M.D."/>
            <person name="Binneck E."/>
            <person name="de Melo N.F."/>
            <person name="da Silva R.H."/>
            <person name="de Melo A.L.T.M."/>
            <person name="Pandolfi V."/>
            <person name="Bustamante F.O."/>
            <person name="Brasileiro-Vidal A.C."/>
            <person name="Benko-Iseppon A.M."/>
        </authorList>
    </citation>
    <scope>NUCLEOTIDE SEQUENCE [LARGE SCALE GENOMIC DNA]</scope>
    <source>
        <tissue evidence="8">Leaves</tissue>
    </source>
</reference>
<keyword evidence="5" id="KW-0539">Nucleus</keyword>
<dbReference type="PANTHER" id="PTHR11969">
    <property type="entry name" value="MAX DIMERIZATION, MAD"/>
    <property type="match status" value="1"/>
</dbReference>
<comment type="subcellular location">
    <subcellularLocation>
        <location evidence="1">Nucleus</location>
    </subcellularLocation>
</comment>
<evidence type="ECO:0000256" key="3">
    <source>
        <dbReference type="ARBA" id="ARBA00023125"/>
    </source>
</evidence>
<keyword evidence="4" id="KW-0804">Transcription</keyword>
<dbReference type="EMBL" id="JASCZI010120838">
    <property type="protein sequence ID" value="MED6155399.1"/>
    <property type="molecule type" value="Genomic_DNA"/>
</dbReference>
<feature type="compositionally biased region" description="Low complexity" evidence="6">
    <location>
        <begin position="71"/>
        <end position="89"/>
    </location>
</feature>
<dbReference type="SUPFAM" id="SSF47459">
    <property type="entry name" value="HLH, helix-loop-helix DNA-binding domain"/>
    <property type="match status" value="1"/>
</dbReference>
<evidence type="ECO:0000256" key="1">
    <source>
        <dbReference type="ARBA" id="ARBA00004123"/>
    </source>
</evidence>
<dbReference type="Pfam" id="PF00010">
    <property type="entry name" value="HLH"/>
    <property type="match status" value="1"/>
</dbReference>
<accession>A0ABU6U3M8</accession>
<evidence type="ECO:0000259" key="7">
    <source>
        <dbReference type="PROSITE" id="PS50888"/>
    </source>
</evidence>
<feature type="region of interest" description="Disordered" evidence="6">
    <location>
        <begin position="66"/>
        <end position="91"/>
    </location>
</feature>
<feature type="domain" description="BHLH" evidence="7">
    <location>
        <begin position="148"/>
        <end position="199"/>
    </location>
</feature>
<keyword evidence="3" id="KW-0238">DNA-binding</keyword>
<name>A0ABU6U3M8_9FABA</name>
<evidence type="ECO:0000313" key="8">
    <source>
        <dbReference type="EMBL" id="MED6155399.1"/>
    </source>
</evidence>
<dbReference type="SMART" id="SM00353">
    <property type="entry name" value="HLH"/>
    <property type="match status" value="1"/>
</dbReference>
<evidence type="ECO:0000256" key="4">
    <source>
        <dbReference type="ARBA" id="ARBA00023163"/>
    </source>
</evidence>
<gene>
    <name evidence="8" type="ORF">PIB30_004830</name>
</gene>
<dbReference type="InterPro" id="IPR036638">
    <property type="entry name" value="HLH_DNA-bd_sf"/>
</dbReference>
<dbReference type="PANTHER" id="PTHR11969:SF82">
    <property type="entry name" value="TRANSCRIPTION FACTOR BHLH96"/>
    <property type="match status" value="1"/>
</dbReference>
<sequence length="407" mass="46307">MALEAVVFPQDPLFSSSSSSYPTTTKDYFYSSWNHHHDYQEKLLIGIINNNNNNINIFQHQSTLHHHHHATTTTTTNNNNSDSYCNNNSPPSIDQWDHHSHYSSTSSPDCCAATTTVDQPSSFPSTTTTGRRKRRRTKTTKNKEEIENQRMTHIAVERNRRKQMNDYLAVLRSLMPPSYVQRGDQASIIGGAINFVKELEQLLQSMEGQKKPNRDTTGGAAAMNSSRKPSSSPPFAEFFTFPQYTTRAHNQQQGNNNTTTMAAEQQQKQWSAADIEVTMVDTHANLKILSKKRNGQLMKMVVGLQSLRFTILHLNVTTFHDLVLYSVSVKVEDGCELNTVDEIAAAVNQLISVVQEEKDTHLEKLYYWLGAFYFGTDFYLLYCISHEHAAIRVFFISFYIAKVCMQL</sequence>
<proteinExistence type="predicted"/>
<evidence type="ECO:0000256" key="6">
    <source>
        <dbReference type="SAM" id="MobiDB-lite"/>
    </source>
</evidence>
<dbReference type="CDD" id="cd11448">
    <property type="entry name" value="bHLH_AtFAMA_like"/>
    <property type="match status" value="1"/>
</dbReference>
<evidence type="ECO:0000313" key="9">
    <source>
        <dbReference type="Proteomes" id="UP001341840"/>
    </source>
</evidence>
<evidence type="ECO:0000256" key="5">
    <source>
        <dbReference type="ARBA" id="ARBA00023242"/>
    </source>
</evidence>
<dbReference type="InterPro" id="IPR011598">
    <property type="entry name" value="bHLH_dom"/>
</dbReference>